<feature type="compositionally biased region" description="Basic and acidic residues" evidence="1">
    <location>
        <begin position="78"/>
        <end position="93"/>
    </location>
</feature>
<reference evidence="2" key="1">
    <citation type="journal article" date="2022" name="bioRxiv">
        <title>Sequencing and chromosome-scale assembly of the giantPleurodeles waltlgenome.</title>
        <authorList>
            <person name="Brown T."/>
            <person name="Elewa A."/>
            <person name="Iarovenko S."/>
            <person name="Subramanian E."/>
            <person name="Araus A.J."/>
            <person name="Petzold A."/>
            <person name="Susuki M."/>
            <person name="Suzuki K.-i.T."/>
            <person name="Hayashi T."/>
            <person name="Toyoda A."/>
            <person name="Oliveira C."/>
            <person name="Osipova E."/>
            <person name="Leigh N.D."/>
            <person name="Simon A."/>
            <person name="Yun M.H."/>
        </authorList>
    </citation>
    <scope>NUCLEOTIDE SEQUENCE</scope>
    <source>
        <strain evidence="2">20211129_DDA</strain>
        <tissue evidence="2">Liver</tissue>
    </source>
</reference>
<dbReference type="EMBL" id="JANPWB010000009">
    <property type="protein sequence ID" value="KAJ1149792.1"/>
    <property type="molecule type" value="Genomic_DNA"/>
</dbReference>
<organism evidence="2 3">
    <name type="scientific">Pleurodeles waltl</name>
    <name type="common">Iberian ribbed newt</name>
    <dbReference type="NCBI Taxonomy" id="8319"/>
    <lineage>
        <taxon>Eukaryota</taxon>
        <taxon>Metazoa</taxon>
        <taxon>Chordata</taxon>
        <taxon>Craniata</taxon>
        <taxon>Vertebrata</taxon>
        <taxon>Euteleostomi</taxon>
        <taxon>Amphibia</taxon>
        <taxon>Batrachia</taxon>
        <taxon>Caudata</taxon>
        <taxon>Salamandroidea</taxon>
        <taxon>Salamandridae</taxon>
        <taxon>Pleurodelinae</taxon>
        <taxon>Pleurodeles</taxon>
    </lineage>
</organism>
<accession>A0AAV7RDV1</accession>
<name>A0AAV7RDV1_PLEWA</name>
<sequence length="107" mass="12033">MTYRRKPEQGSQSTSGRNLEKSSSGPEPRTSKGREMQLLQETSLGWHPADGACVAEKSKEKRLVKTKQKLGTLEPPEVDDRREVFSPVEREPSHNCGQCSIKRPRPS</sequence>
<evidence type="ECO:0000313" key="3">
    <source>
        <dbReference type="Proteomes" id="UP001066276"/>
    </source>
</evidence>
<feature type="region of interest" description="Disordered" evidence="1">
    <location>
        <begin position="57"/>
        <end position="107"/>
    </location>
</feature>
<comment type="caution">
    <text evidence="2">The sequence shown here is derived from an EMBL/GenBank/DDBJ whole genome shotgun (WGS) entry which is preliminary data.</text>
</comment>
<evidence type="ECO:0000256" key="1">
    <source>
        <dbReference type="SAM" id="MobiDB-lite"/>
    </source>
</evidence>
<protein>
    <submittedName>
        <fullName evidence="2">Uncharacterized protein</fullName>
    </submittedName>
</protein>
<dbReference type="AlphaFoldDB" id="A0AAV7RDV1"/>
<keyword evidence="3" id="KW-1185">Reference proteome</keyword>
<gene>
    <name evidence="2" type="ORF">NDU88_002597</name>
</gene>
<feature type="compositionally biased region" description="Polar residues" evidence="1">
    <location>
        <begin position="9"/>
        <end position="25"/>
    </location>
</feature>
<feature type="region of interest" description="Disordered" evidence="1">
    <location>
        <begin position="1"/>
        <end position="36"/>
    </location>
</feature>
<proteinExistence type="predicted"/>
<evidence type="ECO:0000313" key="2">
    <source>
        <dbReference type="EMBL" id="KAJ1149792.1"/>
    </source>
</evidence>
<dbReference type="Proteomes" id="UP001066276">
    <property type="component" value="Chromosome 5"/>
</dbReference>